<sequence length="170" mass="18914">MAYPKEKREQIRRAYVLDGLSLEVSAQMSGVAYGTAQRWKNAARDAGDDWDKVKAAHVFAGSSLEELGRSMITALILQFNSTMARIETADKDGEPLQPAERVKLLVSLTDALNKAVSSSKRLLPETNQLATALEVIQLLSHFIKENYPQHLQAFADVLEPFGHEIERVYG</sequence>
<evidence type="ECO:0000313" key="4">
    <source>
        <dbReference type="Proteomes" id="UP001296969"/>
    </source>
</evidence>
<evidence type="ECO:0000313" key="3">
    <source>
        <dbReference type="Proteomes" id="UP000807542"/>
    </source>
</evidence>
<name>A0A9D7AH05_9GAMM</name>
<dbReference type="Proteomes" id="UP000807542">
    <property type="component" value="Unassembled WGS sequence"/>
</dbReference>
<gene>
    <name evidence="2" type="ORF">I2492_06000</name>
    <name evidence="1" type="ORF">I2493_06000</name>
</gene>
<keyword evidence="4" id="KW-1185">Reference proteome</keyword>
<evidence type="ECO:0000313" key="2">
    <source>
        <dbReference type="EMBL" id="MBK5175870.1"/>
    </source>
</evidence>
<accession>A0A9D7AH05</accession>
<dbReference type="Pfam" id="PF08822">
    <property type="entry name" value="DUF1804"/>
    <property type="match status" value="1"/>
</dbReference>
<evidence type="ECO:0000313" key="1">
    <source>
        <dbReference type="EMBL" id="MBK5072561.1"/>
    </source>
</evidence>
<protein>
    <submittedName>
        <fullName evidence="2">DUF1804 family protein</fullName>
    </submittedName>
</protein>
<comment type="caution">
    <text evidence="2">The sequence shown here is derived from an EMBL/GenBank/DDBJ whole genome shotgun (WGS) entry which is preliminary data.</text>
</comment>
<dbReference type="AlphaFoldDB" id="A0A9D7AH05"/>
<dbReference type="EMBL" id="JADRCP010000001">
    <property type="protein sequence ID" value="MBK5175870.1"/>
    <property type="molecule type" value="Genomic_DNA"/>
</dbReference>
<dbReference type="InterPro" id="IPR014926">
    <property type="entry name" value="Phage_D3112_Orf24"/>
</dbReference>
<dbReference type="EMBL" id="JADRCQ010000001">
    <property type="protein sequence ID" value="MBK5072561.1"/>
    <property type="molecule type" value="Genomic_DNA"/>
</dbReference>
<reference evidence="2 4" key="1">
    <citation type="submission" date="2020-11" db="EMBL/GenBank/DDBJ databases">
        <title>Insectihabitans protaetiae gen. nov. sp. nov. and Insectihabitans allomyrinae sp. nov., isolated from larvae of Protaetia brevitarsis seulensis and Allomyrina dichotoma, respectively.</title>
        <authorList>
            <person name="Lee S.D."/>
            <person name="Byeon Y.-S."/>
            <person name="Kim S.-M."/>
            <person name="Yang H.L."/>
            <person name="Kim I.S."/>
        </authorList>
    </citation>
    <scope>NUCLEOTIDE SEQUENCE</scope>
    <source>
        <strain evidence="2">CWB-B4</strain>
        <strain evidence="1 4">CWB-B43</strain>
    </source>
</reference>
<organism evidence="2 3">
    <name type="scientific">Limnobaculum xujianqingii</name>
    <dbReference type="NCBI Taxonomy" id="2738837"/>
    <lineage>
        <taxon>Bacteria</taxon>
        <taxon>Pseudomonadati</taxon>
        <taxon>Pseudomonadota</taxon>
        <taxon>Gammaproteobacteria</taxon>
        <taxon>Enterobacterales</taxon>
        <taxon>Budviciaceae</taxon>
        <taxon>Limnobaculum</taxon>
    </lineage>
</organism>
<dbReference type="Proteomes" id="UP001296969">
    <property type="component" value="Unassembled WGS sequence"/>
</dbReference>
<dbReference type="RefSeq" id="WP_228397617.1">
    <property type="nucleotide sequence ID" value="NZ_JADRCP010000001.1"/>
</dbReference>
<proteinExistence type="predicted"/>